<evidence type="ECO:0000313" key="2">
    <source>
        <dbReference type="Proteomes" id="UP000053424"/>
    </source>
</evidence>
<accession>A0A0C3C203</accession>
<reference evidence="1 2" key="1">
    <citation type="submission" date="2014-04" db="EMBL/GenBank/DDBJ databases">
        <authorList>
            <consortium name="DOE Joint Genome Institute"/>
            <person name="Kuo A."/>
            <person name="Gay G."/>
            <person name="Dore J."/>
            <person name="Kohler A."/>
            <person name="Nagy L.G."/>
            <person name="Floudas D."/>
            <person name="Copeland A."/>
            <person name="Barry K.W."/>
            <person name="Cichocki N."/>
            <person name="Veneault-Fourrey C."/>
            <person name="LaButti K."/>
            <person name="Lindquist E.A."/>
            <person name="Lipzen A."/>
            <person name="Lundell T."/>
            <person name="Morin E."/>
            <person name="Murat C."/>
            <person name="Sun H."/>
            <person name="Tunlid A."/>
            <person name="Henrissat B."/>
            <person name="Grigoriev I.V."/>
            <person name="Hibbett D.S."/>
            <person name="Martin F."/>
            <person name="Nordberg H.P."/>
            <person name="Cantor M.N."/>
            <person name="Hua S.X."/>
        </authorList>
    </citation>
    <scope>NUCLEOTIDE SEQUENCE [LARGE SCALE GENOMIC DNA]</scope>
    <source>
        <strain evidence="2">h7</strain>
    </source>
</reference>
<evidence type="ECO:0000313" key="1">
    <source>
        <dbReference type="EMBL" id="KIM38309.1"/>
    </source>
</evidence>
<dbReference type="AlphaFoldDB" id="A0A0C3C203"/>
<reference evidence="2" key="2">
    <citation type="submission" date="2015-01" db="EMBL/GenBank/DDBJ databases">
        <title>Evolutionary Origins and Diversification of the Mycorrhizal Mutualists.</title>
        <authorList>
            <consortium name="DOE Joint Genome Institute"/>
            <consortium name="Mycorrhizal Genomics Consortium"/>
            <person name="Kohler A."/>
            <person name="Kuo A."/>
            <person name="Nagy L.G."/>
            <person name="Floudas D."/>
            <person name="Copeland A."/>
            <person name="Barry K.W."/>
            <person name="Cichocki N."/>
            <person name="Veneault-Fourrey C."/>
            <person name="LaButti K."/>
            <person name="Lindquist E.A."/>
            <person name="Lipzen A."/>
            <person name="Lundell T."/>
            <person name="Morin E."/>
            <person name="Murat C."/>
            <person name="Riley R."/>
            <person name="Ohm R."/>
            <person name="Sun H."/>
            <person name="Tunlid A."/>
            <person name="Henrissat B."/>
            <person name="Grigoriev I.V."/>
            <person name="Hibbett D.S."/>
            <person name="Martin F."/>
        </authorList>
    </citation>
    <scope>NUCLEOTIDE SEQUENCE [LARGE SCALE GENOMIC DNA]</scope>
    <source>
        <strain evidence="2">h7</strain>
    </source>
</reference>
<protein>
    <submittedName>
        <fullName evidence="1">Uncharacterized protein</fullName>
    </submittedName>
</protein>
<sequence length="89" mass="10012">MFDGFPKKLDKVQKGCACQPRCTDRWNVGVFPPFSLPLTPRPPLSTLPPKYLIVPLIAGRRPVNRFTHDQRSEILPVSGYHVSKVLALT</sequence>
<dbReference type="EMBL" id="KN831791">
    <property type="protein sequence ID" value="KIM38309.1"/>
    <property type="molecule type" value="Genomic_DNA"/>
</dbReference>
<keyword evidence="2" id="KW-1185">Reference proteome</keyword>
<organism evidence="1 2">
    <name type="scientific">Hebeloma cylindrosporum</name>
    <dbReference type="NCBI Taxonomy" id="76867"/>
    <lineage>
        <taxon>Eukaryota</taxon>
        <taxon>Fungi</taxon>
        <taxon>Dikarya</taxon>
        <taxon>Basidiomycota</taxon>
        <taxon>Agaricomycotina</taxon>
        <taxon>Agaricomycetes</taxon>
        <taxon>Agaricomycetidae</taxon>
        <taxon>Agaricales</taxon>
        <taxon>Agaricineae</taxon>
        <taxon>Hymenogastraceae</taxon>
        <taxon>Hebeloma</taxon>
    </lineage>
</organism>
<dbReference type="Proteomes" id="UP000053424">
    <property type="component" value="Unassembled WGS sequence"/>
</dbReference>
<dbReference type="HOGENOM" id="CLU_2454982_0_0_1"/>
<gene>
    <name evidence="1" type="ORF">M413DRAFT_447813</name>
</gene>
<proteinExistence type="predicted"/>
<name>A0A0C3C203_HEBCY</name>